<reference evidence="1" key="1">
    <citation type="submission" date="2023-11" db="EMBL/GenBank/DDBJ databases">
        <authorList>
            <person name="De Vega J J."/>
            <person name="De Vega J J."/>
        </authorList>
    </citation>
    <scope>NUCLEOTIDE SEQUENCE</scope>
</reference>
<proteinExistence type="predicted"/>
<sequence>MIMPKTMTHSTIVLQPSAGNESNAVSQLYFYPDGAREPSISMTLRKPGYAGCVLYHNYVSPADDTLLARIVDEPLVMTYGQHRCHFQWPAGQNVYEGGYRRFPGTSARQFNWTPEDSEMPLITFNLEPDQSWKIEIPDYASSAELAVCRSRDCISWRATFKLASMSREAAEWVCELLDYAVFVPIVLFKYGVPENL</sequence>
<protein>
    <submittedName>
        <fullName evidence="1">Uncharacterized protein</fullName>
    </submittedName>
</protein>
<evidence type="ECO:0000313" key="1">
    <source>
        <dbReference type="EMBL" id="CAK5270763.1"/>
    </source>
</evidence>
<dbReference type="AlphaFoldDB" id="A0AAD2H772"/>
<dbReference type="EMBL" id="CAVNYO010000169">
    <property type="protein sequence ID" value="CAK5270763.1"/>
    <property type="molecule type" value="Genomic_DNA"/>
</dbReference>
<evidence type="ECO:0000313" key="2">
    <source>
        <dbReference type="Proteomes" id="UP001295794"/>
    </source>
</evidence>
<comment type="caution">
    <text evidence="1">The sequence shown here is derived from an EMBL/GenBank/DDBJ whole genome shotgun (WGS) entry which is preliminary data.</text>
</comment>
<gene>
    <name evidence="1" type="ORF">MYCIT1_LOCUS15447</name>
</gene>
<keyword evidence="2" id="KW-1185">Reference proteome</keyword>
<accession>A0AAD2H772</accession>
<name>A0AAD2H772_9AGAR</name>
<dbReference type="Proteomes" id="UP001295794">
    <property type="component" value="Unassembled WGS sequence"/>
</dbReference>
<organism evidence="1 2">
    <name type="scientific">Mycena citricolor</name>
    <dbReference type="NCBI Taxonomy" id="2018698"/>
    <lineage>
        <taxon>Eukaryota</taxon>
        <taxon>Fungi</taxon>
        <taxon>Dikarya</taxon>
        <taxon>Basidiomycota</taxon>
        <taxon>Agaricomycotina</taxon>
        <taxon>Agaricomycetes</taxon>
        <taxon>Agaricomycetidae</taxon>
        <taxon>Agaricales</taxon>
        <taxon>Marasmiineae</taxon>
        <taxon>Mycenaceae</taxon>
        <taxon>Mycena</taxon>
    </lineage>
</organism>